<dbReference type="GO" id="GO:0016829">
    <property type="term" value="F:lyase activity"/>
    <property type="evidence" value="ECO:0007669"/>
    <property type="project" value="UniProtKB-KW"/>
</dbReference>
<dbReference type="EMBL" id="AP021879">
    <property type="protein sequence ID" value="BBO90333.1"/>
    <property type="molecule type" value="Genomic_DNA"/>
</dbReference>
<dbReference type="RefSeq" id="WP_155311406.1">
    <property type="nucleotide sequence ID" value="NZ_AP021879.1"/>
</dbReference>
<keyword evidence="1 3" id="KW-0556">Organic radical</keyword>
<evidence type="ECO:0000259" key="4">
    <source>
        <dbReference type="PROSITE" id="PS51149"/>
    </source>
</evidence>
<sequence length="817" mass="90798">MITLEDIRLSEYTLEHLPRLEELRRLSFVRKPEICIERARCITKYLKYRDDPTDSPELRQAKKVHHFLRRKAARFHDCNLLAGTTTSKALGAPLFPEFFALSLWPELETVSTREKNPQALSAEDARELNQLIFPFWMDRSVLEVARTRFDNPKCLKLFESLVFFIAGKAGCISHCVPTYTPMLEKGLVGLIDEATAREAEASQAGGGVNSRQVQFYRAIKIALQGIIEYAGHLADEAAYQARIIDDPELKKEFADMAEVCRQVPAHPARSFREAVNAIWICQIGMHAENINMAMSPGRLDQVLYPYFRRDMDTGRLDIAGAMELIGCLWLKISDNVIMVPEASEEMFGGAGTVPAITLGGVDSQGEDAVNDLTYLMLRVTELLKIRDPNVNARYHYEKNSDDYRRRVAEVIINTRAVPAFFNDVANIKALCGQGETLAHARDYAVIGCVELASSGRDYPASSSIMLNLSAAMEMALYGGRRPITGETQIGPATAPAAQITSFEQFWEAFKQQLDWLIDQAVQTNEILGAVHQEMMPSPLLSAFFEGPMQNGRDLIQGGALYNSSGATHIGFADTVDSLSAIESAVFARQKVSFTELVQAMENDFSGADGEKLRLYLKNQTPKYGTEDPIARKNARNLVGHLFRTYQSRTNYRGGKYRPAYWTMTNHAGLGGISGAMPNGRKSGGLFASGITPVSGAAPELTACLNAVAELGGEQVPGCWALNIKYTPEDDVAAMSQRFAQTIEAYFRAGGQQVQFNIMDYAMLKDAKKHPENYPELMVRVSGYSAYFKDLNDLMKDELITRTQYGLTDGRAVPFNDD</sequence>
<dbReference type="Pfam" id="PF02901">
    <property type="entry name" value="PFL-like"/>
    <property type="match status" value="1"/>
</dbReference>
<dbReference type="Pfam" id="PF01228">
    <property type="entry name" value="Gly_radical"/>
    <property type="match status" value="1"/>
</dbReference>
<evidence type="ECO:0000313" key="6">
    <source>
        <dbReference type="EMBL" id="BBO90333.1"/>
    </source>
</evidence>
<dbReference type="Proteomes" id="UP000422108">
    <property type="component" value="Chromosome"/>
</dbReference>
<evidence type="ECO:0000259" key="5">
    <source>
        <dbReference type="PROSITE" id="PS51554"/>
    </source>
</evidence>
<gene>
    <name evidence="6" type="ORF">DSCOOX_35130</name>
</gene>
<dbReference type="Gene3D" id="3.20.70.20">
    <property type="match status" value="1"/>
</dbReference>
<feature type="domain" description="PFL" evidence="5">
    <location>
        <begin position="18"/>
        <end position="681"/>
    </location>
</feature>
<reference evidence="6 7" key="1">
    <citation type="submission" date="2019-11" db="EMBL/GenBank/DDBJ databases">
        <title>Comparative genomics of hydrocarbon-degrading Desulfosarcina strains.</title>
        <authorList>
            <person name="Watanabe M."/>
            <person name="Kojima H."/>
            <person name="Fukui M."/>
        </authorList>
    </citation>
    <scope>NUCLEOTIDE SEQUENCE [LARGE SCALE GENOMIC DNA]</scope>
    <source>
        <strain evidence="7">oXyS1</strain>
    </source>
</reference>
<organism evidence="6 7">
    <name type="scientific">Desulfosarcina ovata subsp. ovata</name>
    <dbReference type="NCBI Taxonomy" id="2752305"/>
    <lineage>
        <taxon>Bacteria</taxon>
        <taxon>Pseudomonadati</taxon>
        <taxon>Thermodesulfobacteriota</taxon>
        <taxon>Desulfobacteria</taxon>
        <taxon>Desulfobacterales</taxon>
        <taxon>Desulfosarcinaceae</taxon>
        <taxon>Desulfosarcina</taxon>
    </lineage>
</organism>
<feature type="modified residue" description="Glycine radical" evidence="3">
    <location>
        <position position="782"/>
    </location>
</feature>
<proteinExistence type="predicted"/>
<dbReference type="GO" id="GO:0005829">
    <property type="term" value="C:cytosol"/>
    <property type="evidence" value="ECO:0007669"/>
    <property type="project" value="TreeGrafter"/>
</dbReference>
<dbReference type="PANTHER" id="PTHR43641">
    <property type="entry name" value="FORMATE ACETYLTRANSFERASE 3-RELATED"/>
    <property type="match status" value="1"/>
</dbReference>
<dbReference type="InterPro" id="IPR001150">
    <property type="entry name" value="Gly_radical"/>
</dbReference>
<evidence type="ECO:0000313" key="7">
    <source>
        <dbReference type="Proteomes" id="UP000422108"/>
    </source>
</evidence>
<keyword evidence="2" id="KW-0456">Lyase</keyword>
<dbReference type="PROSITE" id="PS51149">
    <property type="entry name" value="GLY_RADICAL_2"/>
    <property type="match status" value="1"/>
</dbReference>
<evidence type="ECO:0000256" key="3">
    <source>
        <dbReference type="PROSITE-ProRule" id="PRU00493"/>
    </source>
</evidence>
<evidence type="ECO:0000256" key="2">
    <source>
        <dbReference type="ARBA" id="ARBA00023239"/>
    </source>
</evidence>
<feature type="domain" description="Glycine radical" evidence="4">
    <location>
        <begin position="683"/>
        <end position="807"/>
    </location>
</feature>
<dbReference type="PANTHER" id="PTHR43641:SF2">
    <property type="entry name" value="DEHYDRATASE YBIW-RELATED"/>
    <property type="match status" value="1"/>
</dbReference>
<keyword evidence="7" id="KW-1185">Reference proteome</keyword>
<dbReference type="AlphaFoldDB" id="A0A5K8AC84"/>
<dbReference type="InterPro" id="IPR051215">
    <property type="entry name" value="GRE"/>
</dbReference>
<evidence type="ECO:0000256" key="1">
    <source>
        <dbReference type="ARBA" id="ARBA00022818"/>
    </source>
</evidence>
<dbReference type="PROSITE" id="PS51554">
    <property type="entry name" value="PFL"/>
    <property type="match status" value="1"/>
</dbReference>
<protein>
    <submittedName>
        <fullName evidence="6">Glycyl radical enzyme</fullName>
    </submittedName>
</protein>
<name>A0A5K8AC84_9BACT</name>
<dbReference type="SUPFAM" id="SSF51998">
    <property type="entry name" value="PFL-like glycyl radical enzymes"/>
    <property type="match status" value="1"/>
</dbReference>
<dbReference type="InterPro" id="IPR004184">
    <property type="entry name" value="PFL_dom"/>
</dbReference>
<accession>A0A5K8AC84</accession>